<dbReference type="Gene3D" id="3.90.70.10">
    <property type="entry name" value="Cysteine proteinases"/>
    <property type="match status" value="1"/>
</dbReference>
<feature type="transmembrane region" description="Helical" evidence="2">
    <location>
        <begin position="12"/>
        <end position="31"/>
    </location>
</feature>
<dbReference type="Gene3D" id="2.10.270.10">
    <property type="entry name" value="Cholin Binding"/>
    <property type="match status" value="2"/>
</dbReference>
<feature type="region of interest" description="Disordered" evidence="1">
    <location>
        <begin position="43"/>
        <end position="169"/>
    </location>
</feature>
<keyword evidence="5" id="KW-1185">Reference proteome</keyword>
<comment type="caution">
    <text evidence="4">The sequence shown here is derived from an EMBL/GenBank/DDBJ whole genome shotgun (WGS) entry which is preliminary data.</text>
</comment>
<dbReference type="SUPFAM" id="SSF69360">
    <property type="entry name" value="Cell wall binding repeat"/>
    <property type="match status" value="1"/>
</dbReference>
<dbReference type="InterPro" id="IPR039564">
    <property type="entry name" value="Peptidase_C39-like"/>
</dbReference>
<sequence length="553" mass="61745">MRNETQQYDFLKLGKVVCITTVTALAMASFLTNPQKVTADTIKGQQETQMSSASSDSASQVSAIQSEKSEPVAGTSTTSEHVQSSNLTEGTVANSSSSSSATEKSIAIDKQIATNQDTSKTTSQSNENSDQTTSKSDQLVNKPVATASSEQPKTDKTTTSMTAKPKNGFVTENGKTKYYQNDVQVTGEKKIDNSWYNFDNQGNQSNGLTKLAKKTVYYDNTGKMHYGYLNSGNTYMFFDLFDGHAYTGLRKYDQGLEYYGQDFKQVRNNYTRTNAKTIYFFGANGDAVKGTRYYGNGKLEYYGNDYNQLRNSYAKTGNTYYYLGTNGDAVKGFRKYSQLGLEYYGNDYKQYRNRNFNDNKMNAYHVNKDGDVDRVTLKHTWYSQLNQGYPEGCEATALQIALSNKNKHYSLPQIYHATGYGYDKTPATGFYGNPSGWGSSLTETVFASKLASSMRRFDTGISDMTGATTNDVISEVLSGNPVVTWGDYYWQLGRSFHVMTIVGYDNGKFLISDPYAYSQREYFVSTSTWHYVNSNDYALGWHTPSAMNVVVRA</sequence>
<reference evidence="4 5" key="1">
    <citation type="submission" date="2024-07" db="EMBL/GenBank/DDBJ databases">
        <authorList>
            <person name="Yun M."/>
        </authorList>
    </citation>
    <scope>NUCLEOTIDE SEQUENCE [LARGE SCALE GENOMIC DNA]</scope>
    <source>
        <strain evidence="4 5">MS01</strain>
    </source>
</reference>
<feature type="compositionally biased region" description="Polar residues" evidence="1">
    <location>
        <begin position="146"/>
        <end position="162"/>
    </location>
</feature>
<keyword evidence="2" id="KW-0812">Transmembrane</keyword>
<gene>
    <name evidence="4" type="ORF">AB3K24_07980</name>
</gene>
<proteinExistence type="predicted"/>
<evidence type="ECO:0000256" key="1">
    <source>
        <dbReference type="SAM" id="MobiDB-lite"/>
    </source>
</evidence>
<feature type="compositionally biased region" description="Polar residues" evidence="1">
    <location>
        <begin position="112"/>
        <end position="139"/>
    </location>
</feature>
<feature type="compositionally biased region" description="Low complexity" evidence="1">
    <location>
        <begin position="49"/>
        <end position="66"/>
    </location>
</feature>
<evidence type="ECO:0000256" key="2">
    <source>
        <dbReference type="SAM" id="Phobius"/>
    </source>
</evidence>
<name>A0ABV3S4A4_9LACO</name>
<dbReference type="RefSeq" id="WP_367974956.1">
    <property type="nucleotide sequence ID" value="NZ_JBFPEQ010000001.1"/>
</dbReference>
<evidence type="ECO:0000313" key="4">
    <source>
        <dbReference type="EMBL" id="MEX0381289.1"/>
    </source>
</evidence>
<accession>A0ABV3S4A4</accession>
<dbReference type="PANTHER" id="PTHR37806:SF1">
    <property type="entry name" value="PEPTIDASE C39-LIKE DOMAIN-CONTAINING PROTEIN"/>
    <property type="match status" value="1"/>
</dbReference>
<keyword evidence="2" id="KW-0472">Membrane</keyword>
<evidence type="ECO:0000313" key="5">
    <source>
        <dbReference type="Proteomes" id="UP001556617"/>
    </source>
</evidence>
<keyword evidence="2" id="KW-1133">Transmembrane helix</keyword>
<dbReference type="PANTHER" id="PTHR37806">
    <property type="entry name" value="LMO0724 PROTEIN"/>
    <property type="match status" value="1"/>
</dbReference>
<protein>
    <submittedName>
        <fullName evidence="4">C39 family peptidase</fullName>
    </submittedName>
</protein>
<dbReference type="Proteomes" id="UP001556617">
    <property type="component" value="Unassembled WGS sequence"/>
</dbReference>
<feature type="compositionally biased region" description="Polar residues" evidence="1">
    <location>
        <begin position="74"/>
        <end position="94"/>
    </location>
</feature>
<organism evidence="4 5">
    <name type="scientific">Leuconostoc aquikimchii</name>
    <dbReference type="NCBI Taxonomy" id="3236804"/>
    <lineage>
        <taxon>Bacteria</taxon>
        <taxon>Bacillati</taxon>
        <taxon>Bacillota</taxon>
        <taxon>Bacilli</taxon>
        <taxon>Lactobacillales</taxon>
        <taxon>Lactobacillaceae</taxon>
        <taxon>Leuconostoc</taxon>
    </lineage>
</organism>
<dbReference type="EMBL" id="JBFPER010000001">
    <property type="protein sequence ID" value="MEX0381289.1"/>
    <property type="molecule type" value="Genomic_DNA"/>
</dbReference>
<dbReference type="Pfam" id="PF13529">
    <property type="entry name" value="Peptidase_C39_2"/>
    <property type="match status" value="1"/>
</dbReference>
<feature type="domain" description="Peptidase C39-like" evidence="3">
    <location>
        <begin position="381"/>
        <end position="515"/>
    </location>
</feature>
<evidence type="ECO:0000259" key="3">
    <source>
        <dbReference type="Pfam" id="PF13529"/>
    </source>
</evidence>